<dbReference type="GO" id="GO:0000725">
    <property type="term" value="P:recombinational repair"/>
    <property type="evidence" value="ECO:0007669"/>
    <property type="project" value="TreeGrafter"/>
</dbReference>
<dbReference type="Proteomes" id="UP000014204">
    <property type="component" value="Unassembled WGS sequence"/>
</dbReference>
<dbReference type="GO" id="GO:0043138">
    <property type="term" value="F:3'-5' DNA helicase activity"/>
    <property type="evidence" value="ECO:0007669"/>
    <property type="project" value="TreeGrafter"/>
</dbReference>
<evidence type="ECO:0000256" key="3">
    <source>
        <dbReference type="ARBA" id="ARBA00022806"/>
    </source>
</evidence>
<dbReference type="RefSeq" id="WP_016309418.1">
    <property type="nucleotide sequence ID" value="NZ_KE159646.1"/>
</dbReference>
<keyword evidence="8" id="KW-1185">Reference proteome</keyword>
<dbReference type="GO" id="GO:0003677">
    <property type="term" value="F:DNA binding"/>
    <property type="evidence" value="ECO:0007669"/>
    <property type="project" value="InterPro"/>
</dbReference>
<accession>R9L4Y1</accession>
<evidence type="ECO:0000256" key="1">
    <source>
        <dbReference type="ARBA" id="ARBA00022741"/>
    </source>
</evidence>
<dbReference type="InterPro" id="IPR027417">
    <property type="entry name" value="P-loop_NTPase"/>
</dbReference>
<evidence type="ECO:0000313" key="7">
    <source>
        <dbReference type="EMBL" id="EOS50792.1"/>
    </source>
</evidence>
<evidence type="ECO:0000256" key="5">
    <source>
        <dbReference type="PROSITE-ProRule" id="PRU00560"/>
    </source>
</evidence>
<dbReference type="Pfam" id="PF13245">
    <property type="entry name" value="AAA_19"/>
    <property type="match status" value="1"/>
</dbReference>
<feature type="domain" description="UvrD-like helicase ATP-binding" evidence="6">
    <location>
        <begin position="213"/>
        <end position="551"/>
    </location>
</feature>
<sequence>MSSAASDPEFTTEQAHLTETYGKLEKIGRDAVAAMEAVAAQAAEDKKSMAEELAVNFATWDDILETHADIVAMNNIIEAHDMANSVQAERLRAVEVLLREPYFAKIALRFKEGAPAKELYIGSAGISDENYRRLVVDWRSPVAEVYYNQAMGPTSYVADGRVIHADLLLRRQFEIDRDQLLGYFDSDVAIEDKLLLASLSRGRSAHMQAITATIQKEQNTVVRHADVPVLQVAGVAGSGKTSVLMQRIAYLFYQHRGTLDPAQVFLISPNPVFGRYIDRVLPDLGERNPEILTWAEFLAPLLPAGRGAGEGNVSYERLRAIDAALAHFAFERSDFRDITAAGTRLVGGDAVAKVAAKFDHLPAGPHRVTLMNEELEARLQSRLASIAAAEDTHDEISELSIEEQLRLFGETFDPQSEEEARALALTYVREKYASGIQQVRAMDWLDIDEIARRLLGCDGLTSVEWVYLKMALTGMGDPDAKYVMIDEVQDYSEGQLAVMARYFRRANFLLLGDPNQAIAEGTAGWGEIRAVFEAERGSVDECRLMTSYRSTPAITDLFASLLPPDEAVEVSSVQREAVPPEIVVASDGEAWAAELRRVADEAASADTLTAVIVPYKSEARRVAKVLGEAAVVLGERDSLPDGGVVVLPLKLAKGLEFDRVIVPDASPQVFPASDLARRRLYTTISRATRHVTILANGELTELLKL</sequence>
<dbReference type="InterPro" id="IPR027785">
    <property type="entry name" value="UvrD-like_helicase_C"/>
</dbReference>
<keyword evidence="3 5" id="KW-0347">Helicase</keyword>
<dbReference type="PROSITE" id="PS51198">
    <property type="entry name" value="UVRD_HELICASE_ATP_BIND"/>
    <property type="match status" value="1"/>
</dbReference>
<dbReference type="eggNOG" id="COG3973">
    <property type="taxonomic scope" value="Bacteria"/>
</dbReference>
<dbReference type="PANTHER" id="PTHR11070:SF17">
    <property type="entry name" value="DNA HELICASE IV"/>
    <property type="match status" value="1"/>
</dbReference>
<dbReference type="InterPro" id="IPR000212">
    <property type="entry name" value="DNA_helicase_UvrD/REP"/>
</dbReference>
<reference evidence="7 8" key="1">
    <citation type="submission" date="2013-04" db="EMBL/GenBank/DDBJ databases">
        <title>The Genome Sequence of Enterorhabdus caecimuris B7.</title>
        <authorList>
            <consortium name="The Broad Institute Genomics Platform"/>
            <consortium name="The Broad Institute Genome Sequencing Center for Infectious Disease"/>
            <person name="Earl A."/>
            <person name="Xavier R."/>
            <person name="Elson C."/>
            <person name="Duck W."/>
            <person name="Walker B."/>
            <person name="Young S."/>
            <person name="Zeng Q."/>
            <person name="Gargeya S."/>
            <person name="Fitzgerald M."/>
            <person name="Haas B."/>
            <person name="Abouelleil A."/>
            <person name="Allen A.W."/>
            <person name="Alvarado L."/>
            <person name="Arachchi H.M."/>
            <person name="Berlin A.M."/>
            <person name="Chapman S.B."/>
            <person name="Gainer-Dewar J."/>
            <person name="Goldberg J."/>
            <person name="Griggs A."/>
            <person name="Gujja S."/>
            <person name="Hansen M."/>
            <person name="Howarth C."/>
            <person name="Imamovic A."/>
            <person name="Ireland A."/>
            <person name="Larimer J."/>
            <person name="McCowan C."/>
            <person name="Murphy C."/>
            <person name="Pearson M."/>
            <person name="Poon T.W."/>
            <person name="Priest M."/>
            <person name="Roberts A."/>
            <person name="Saif S."/>
            <person name="Shea T."/>
            <person name="Sisk P."/>
            <person name="Sykes S."/>
            <person name="Wortman J."/>
            <person name="Nusbaum C."/>
            <person name="Birren B."/>
        </authorList>
    </citation>
    <scope>NUCLEOTIDE SEQUENCE [LARGE SCALE GENOMIC DNA]</scope>
    <source>
        <strain evidence="7 8">B7</strain>
    </source>
</reference>
<keyword evidence="2 5" id="KW-0378">Hydrolase</keyword>
<dbReference type="GO" id="GO:0005524">
    <property type="term" value="F:ATP binding"/>
    <property type="evidence" value="ECO:0007669"/>
    <property type="project" value="UniProtKB-UniRule"/>
</dbReference>
<dbReference type="InterPro" id="IPR014016">
    <property type="entry name" value="UvrD-like_ATP-bd"/>
</dbReference>
<dbReference type="PANTHER" id="PTHR11070">
    <property type="entry name" value="UVRD / RECB / PCRA DNA HELICASE FAMILY MEMBER"/>
    <property type="match status" value="1"/>
</dbReference>
<comment type="caution">
    <text evidence="7">The sequence shown here is derived from an EMBL/GenBank/DDBJ whole genome shotgun (WGS) entry which is preliminary data.</text>
</comment>
<dbReference type="OrthoDB" id="3196525at2"/>
<dbReference type="GeneID" id="82190748"/>
<gene>
    <name evidence="7" type="ORF">C811_01208</name>
</gene>
<proteinExistence type="predicted"/>
<dbReference type="PATRIC" id="fig|1235794.3.peg.1186"/>
<dbReference type="STRING" id="1235794.C811_01208"/>
<keyword evidence="1 5" id="KW-0547">Nucleotide-binding</keyword>
<protein>
    <recommendedName>
        <fullName evidence="6">UvrD-like helicase ATP-binding domain-containing protein</fullName>
    </recommendedName>
</protein>
<name>R9L4Y1_9ACTN</name>
<evidence type="ECO:0000259" key="6">
    <source>
        <dbReference type="PROSITE" id="PS51198"/>
    </source>
</evidence>
<feature type="binding site" evidence="5">
    <location>
        <begin position="234"/>
        <end position="241"/>
    </location>
    <ligand>
        <name>ATP</name>
        <dbReference type="ChEBI" id="CHEBI:30616"/>
    </ligand>
</feature>
<organism evidence="7 8">
    <name type="scientific">Adlercreutzia caecimuris B7</name>
    <dbReference type="NCBI Taxonomy" id="1235794"/>
    <lineage>
        <taxon>Bacteria</taxon>
        <taxon>Bacillati</taxon>
        <taxon>Actinomycetota</taxon>
        <taxon>Coriobacteriia</taxon>
        <taxon>Eggerthellales</taxon>
        <taxon>Eggerthellaceae</taxon>
        <taxon>Adlercreutzia</taxon>
    </lineage>
</organism>
<dbReference type="HOGENOM" id="CLU_010312_4_0_11"/>
<dbReference type="EMBL" id="ASSY01000008">
    <property type="protein sequence ID" value="EOS50792.1"/>
    <property type="molecule type" value="Genomic_DNA"/>
</dbReference>
<evidence type="ECO:0000256" key="2">
    <source>
        <dbReference type="ARBA" id="ARBA00022801"/>
    </source>
</evidence>
<dbReference type="AlphaFoldDB" id="R9L4Y1"/>
<dbReference type="Pfam" id="PF13538">
    <property type="entry name" value="UvrD_C_2"/>
    <property type="match status" value="1"/>
</dbReference>
<keyword evidence="4 5" id="KW-0067">ATP-binding</keyword>
<evidence type="ECO:0000256" key="4">
    <source>
        <dbReference type="ARBA" id="ARBA00022840"/>
    </source>
</evidence>
<dbReference type="GO" id="GO:0005829">
    <property type="term" value="C:cytosol"/>
    <property type="evidence" value="ECO:0007669"/>
    <property type="project" value="TreeGrafter"/>
</dbReference>
<dbReference type="SUPFAM" id="SSF52540">
    <property type="entry name" value="P-loop containing nucleoside triphosphate hydrolases"/>
    <property type="match status" value="1"/>
</dbReference>
<evidence type="ECO:0000313" key="8">
    <source>
        <dbReference type="Proteomes" id="UP000014204"/>
    </source>
</evidence>
<dbReference type="Gene3D" id="3.40.50.300">
    <property type="entry name" value="P-loop containing nucleotide triphosphate hydrolases"/>
    <property type="match status" value="3"/>
</dbReference>
<dbReference type="GO" id="GO:0016787">
    <property type="term" value="F:hydrolase activity"/>
    <property type="evidence" value="ECO:0007669"/>
    <property type="project" value="UniProtKB-UniRule"/>
</dbReference>